<accession>A0A381WJ31</accession>
<keyword evidence="1" id="KW-0732">Signal</keyword>
<proteinExistence type="predicted"/>
<dbReference type="InterPro" id="IPR014755">
    <property type="entry name" value="Cu-Rt/internalin_Ig-like"/>
</dbReference>
<evidence type="ECO:0000313" key="3">
    <source>
        <dbReference type="EMBL" id="SVA52510.1"/>
    </source>
</evidence>
<dbReference type="AlphaFoldDB" id="A0A381WJ31"/>
<dbReference type="InterPro" id="IPR032812">
    <property type="entry name" value="SbsA_Ig"/>
</dbReference>
<dbReference type="Gene3D" id="2.60.40.1220">
    <property type="match status" value="1"/>
</dbReference>
<gene>
    <name evidence="3" type="ORF">METZ01_LOCUS105364</name>
</gene>
<evidence type="ECO:0000256" key="1">
    <source>
        <dbReference type="ARBA" id="ARBA00022729"/>
    </source>
</evidence>
<organism evidence="3">
    <name type="scientific">marine metagenome</name>
    <dbReference type="NCBI Taxonomy" id="408172"/>
    <lineage>
        <taxon>unclassified sequences</taxon>
        <taxon>metagenomes</taxon>
        <taxon>ecological metagenomes</taxon>
    </lineage>
</organism>
<dbReference type="EMBL" id="UINC01011967">
    <property type="protein sequence ID" value="SVA52510.1"/>
    <property type="molecule type" value="Genomic_DNA"/>
</dbReference>
<name>A0A381WJ31_9ZZZZ</name>
<protein>
    <recommendedName>
        <fullName evidence="2">SbsA Ig-like domain-containing protein</fullName>
    </recommendedName>
</protein>
<evidence type="ECO:0000259" key="2">
    <source>
        <dbReference type="Pfam" id="PF13205"/>
    </source>
</evidence>
<sequence length="586" mass="63603">TNCAGTIRVSSDNFSSCVRMSSEPVSSNSNKTFTLDPYDNLTVSTTYKTRVTTGVKDTAGNTLSSQYETSTGFTTLSNWSSSTIARIGAVHDIDGDSLSPNSWMANYGTNPEIILQSTTDIILVAWRHQANTGDTEKIIVSKIVSANNGYSISGHVTVESLGLLAGFSVDNSSNFYVLSAKSENLSDNLSNIDHRSGIMTLQKFDSDTTRKYIVDVSLEGKYNTPIMSPMHAGTSRMVFGNGKLNVNFAGHTNISGGVRHQHSKQITFIADNGSVDSVYTGPSHSFDQRVVFDGTDFIGVGLSDAGPRGIAVAKVGTVTTLSKLEPLSESHCNFFSLTYPCGNGTTTSYRFNPVAYGIKGGNDGDTAMHYNMVFTRLGNIQVGTNGYPILFATEKSTGYTGSTVNLDARNLALVHVKNDFTSADYHDWDNSYKIGMVDNDTSLNSNFTSHAVTVVNKDNSSLTYSANNPGIVWFTNYSDKSLENVEKPKLVKISTNKFIAIWEKWKATNTSITGMSSDYVSTFAMLIDEYGNILEAAKDIGQVRLQRGDDVVELNGKAAWIRGDQETSSLILYTISESLGLTTYEL</sequence>
<reference evidence="3" key="1">
    <citation type="submission" date="2018-05" db="EMBL/GenBank/DDBJ databases">
        <authorList>
            <person name="Lanie J.A."/>
            <person name="Ng W.-L."/>
            <person name="Kazmierczak K.M."/>
            <person name="Andrzejewski T.M."/>
            <person name="Davidsen T.M."/>
            <person name="Wayne K.J."/>
            <person name="Tettelin H."/>
            <person name="Glass J.I."/>
            <person name="Rusch D."/>
            <person name="Podicherti R."/>
            <person name="Tsui H.-C.T."/>
            <person name="Winkler M.E."/>
        </authorList>
    </citation>
    <scope>NUCLEOTIDE SEQUENCE</scope>
</reference>
<feature type="non-terminal residue" evidence="3">
    <location>
        <position position="1"/>
    </location>
</feature>
<feature type="domain" description="SbsA Ig-like" evidence="2">
    <location>
        <begin position="23"/>
        <end position="75"/>
    </location>
</feature>
<dbReference type="Pfam" id="PF13205">
    <property type="entry name" value="Big_5"/>
    <property type="match status" value="1"/>
</dbReference>